<dbReference type="PANTHER" id="PTHR33823:SF4">
    <property type="entry name" value="GENERAL STRESS PROTEIN 16O"/>
    <property type="match status" value="1"/>
</dbReference>
<dbReference type="AlphaFoldDB" id="A0A927MU70"/>
<comment type="caution">
    <text evidence="6">The sequence shown here is derived from an EMBL/GenBank/DDBJ whole genome shotgun (WGS) entry which is preliminary data.</text>
</comment>
<evidence type="ECO:0000256" key="1">
    <source>
        <dbReference type="ARBA" id="ARBA00022723"/>
    </source>
</evidence>
<sequence length="128" mass="13978">MDESTAALSAAERAAVRELVESRRERTADQIADLSRAFDDIVDAARSTATDDEHDPEGSTIAFERSQVATLLRQARDQLAELDHALDRLADGTFGRCESCGRAIPMERLTARPSTTTCVACAGRGRRR</sequence>
<dbReference type="Pfam" id="PF01258">
    <property type="entry name" value="zf-dskA_traR"/>
    <property type="match status" value="1"/>
</dbReference>
<gene>
    <name evidence="6" type="ORF">HEB94_003562</name>
</gene>
<evidence type="ECO:0000313" key="7">
    <source>
        <dbReference type="Proteomes" id="UP000638648"/>
    </source>
</evidence>
<keyword evidence="7" id="KW-1185">Reference proteome</keyword>
<evidence type="ECO:0000256" key="2">
    <source>
        <dbReference type="ARBA" id="ARBA00022771"/>
    </source>
</evidence>
<evidence type="ECO:0000259" key="5">
    <source>
        <dbReference type="Pfam" id="PF01258"/>
    </source>
</evidence>
<dbReference type="GO" id="GO:0008270">
    <property type="term" value="F:zinc ion binding"/>
    <property type="evidence" value="ECO:0007669"/>
    <property type="project" value="UniProtKB-KW"/>
</dbReference>
<dbReference type="InterPro" id="IPR000962">
    <property type="entry name" value="Znf_DskA_TraR"/>
</dbReference>
<organism evidence="6 7">
    <name type="scientific">Actinopolymorpha pittospori</name>
    <dbReference type="NCBI Taxonomy" id="648752"/>
    <lineage>
        <taxon>Bacteria</taxon>
        <taxon>Bacillati</taxon>
        <taxon>Actinomycetota</taxon>
        <taxon>Actinomycetes</taxon>
        <taxon>Propionibacteriales</taxon>
        <taxon>Actinopolymorphaceae</taxon>
        <taxon>Actinopolymorpha</taxon>
    </lineage>
</organism>
<keyword evidence="3" id="KW-0862">Zinc</keyword>
<evidence type="ECO:0000313" key="6">
    <source>
        <dbReference type="EMBL" id="MBE1606714.1"/>
    </source>
</evidence>
<dbReference type="PANTHER" id="PTHR33823">
    <property type="entry name" value="RNA POLYMERASE-BINDING TRANSCRIPTION FACTOR DKSA-RELATED"/>
    <property type="match status" value="1"/>
</dbReference>
<keyword evidence="2" id="KW-0863">Zinc-finger</keyword>
<feature type="domain" description="Zinc finger DksA/TraR C4-type" evidence="5">
    <location>
        <begin position="92"/>
        <end position="124"/>
    </location>
</feature>
<dbReference type="Proteomes" id="UP000638648">
    <property type="component" value="Unassembled WGS sequence"/>
</dbReference>
<protein>
    <submittedName>
        <fullName evidence="6">RNA polymerase-binding transcription factor DksA</fullName>
    </submittedName>
</protein>
<dbReference type="PROSITE" id="PS51128">
    <property type="entry name" value="ZF_DKSA_2"/>
    <property type="match status" value="1"/>
</dbReference>
<proteinExistence type="predicted"/>
<dbReference type="SUPFAM" id="SSF57716">
    <property type="entry name" value="Glucocorticoid receptor-like (DNA-binding domain)"/>
    <property type="match status" value="1"/>
</dbReference>
<evidence type="ECO:0000256" key="4">
    <source>
        <dbReference type="PROSITE-ProRule" id="PRU00510"/>
    </source>
</evidence>
<dbReference type="Gene3D" id="1.20.120.910">
    <property type="entry name" value="DksA, coiled-coil domain"/>
    <property type="match status" value="1"/>
</dbReference>
<evidence type="ECO:0000256" key="3">
    <source>
        <dbReference type="ARBA" id="ARBA00022833"/>
    </source>
</evidence>
<reference evidence="6" key="1">
    <citation type="submission" date="2020-10" db="EMBL/GenBank/DDBJ databases">
        <title>Sequencing the genomes of 1000 actinobacteria strains.</title>
        <authorList>
            <person name="Klenk H.-P."/>
        </authorList>
    </citation>
    <scope>NUCLEOTIDE SEQUENCE</scope>
    <source>
        <strain evidence="6">DSM 45354</strain>
    </source>
</reference>
<dbReference type="InterPro" id="IPR020458">
    <property type="entry name" value="Znf_DskA_TraR_CS"/>
</dbReference>
<dbReference type="PROSITE" id="PS01102">
    <property type="entry name" value="ZF_DKSA_1"/>
    <property type="match status" value="1"/>
</dbReference>
<accession>A0A927MU70</accession>
<dbReference type="RefSeq" id="WP_192750795.1">
    <property type="nucleotide sequence ID" value="NZ_BAABJL010000109.1"/>
</dbReference>
<feature type="zinc finger region" description="dksA C4-type" evidence="4">
    <location>
        <begin position="97"/>
        <end position="121"/>
    </location>
</feature>
<name>A0A927MU70_9ACTN</name>
<dbReference type="EMBL" id="JADBEM010000001">
    <property type="protein sequence ID" value="MBE1606714.1"/>
    <property type="molecule type" value="Genomic_DNA"/>
</dbReference>
<keyword evidence="1" id="KW-0479">Metal-binding</keyword>